<dbReference type="EMBL" id="MAXA01000145">
    <property type="protein sequence ID" value="OHV33437.1"/>
    <property type="molecule type" value="Genomic_DNA"/>
</dbReference>
<name>A0A1S1QID8_9ACTN</name>
<keyword evidence="1" id="KW-0472">Membrane</keyword>
<feature type="domain" description="Prepilin type IV endopeptidase peptidase" evidence="2">
    <location>
        <begin position="29"/>
        <end position="130"/>
    </location>
</feature>
<feature type="transmembrane region" description="Helical" evidence="1">
    <location>
        <begin position="12"/>
        <end position="39"/>
    </location>
</feature>
<evidence type="ECO:0000259" key="2">
    <source>
        <dbReference type="Pfam" id="PF01478"/>
    </source>
</evidence>
<accession>A0A1S1QID8</accession>
<reference evidence="4" key="1">
    <citation type="submission" date="2016-07" db="EMBL/GenBank/DDBJ databases">
        <title>Frankia sp. NRRL B-16219 Genome sequencing.</title>
        <authorList>
            <person name="Ghodhbane-Gtari F."/>
            <person name="Swanson E."/>
            <person name="Gueddou A."/>
            <person name="Louati M."/>
            <person name="Nouioui I."/>
            <person name="Hezbri K."/>
            <person name="Abebe-Akele F."/>
            <person name="Simpson S."/>
            <person name="Morris K."/>
            <person name="Thomas K."/>
            <person name="Gtari M."/>
            <person name="Tisa L.S."/>
        </authorList>
    </citation>
    <scope>NUCLEOTIDE SEQUENCE [LARGE SCALE GENOMIC DNA]</scope>
    <source>
        <strain evidence="4">NRRL B-16219</strain>
    </source>
</reference>
<organism evidence="3 4">
    <name type="scientific">Parafrankia soli</name>
    <dbReference type="NCBI Taxonomy" id="2599596"/>
    <lineage>
        <taxon>Bacteria</taxon>
        <taxon>Bacillati</taxon>
        <taxon>Actinomycetota</taxon>
        <taxon>Actinomycetes</taxon>
        <taxon>Frankiales</taxon>
        <taxon>Frankiaceae</taxon>
        <taxon>Parafrankia</taxon>
    </lineage>
</organism>
<proteinExistence type="predicted"/>
<evidence type="ECO:0000313" key="3">
    <source>
        <dbReference type="EMBL" id="OHV33437.1"/>
    </source>
</evidence>
<keyword evidence="1" id="KW-0812">Transmembrane</keyword>
<feature type="transmembrane region" description="Helical" evidence="1">
    <location>
        <begin position="51"/>
        <end position="69"/>
    </location>
</feature>
<dbReference type="GO" id="GO:0016020">
    <property type="term" value="C:membrane"/>
    <property type="evidence" value="ECO:0007669"/>
    <property type="project" value="InterPro"/>
</dbReference>
<dbReference type="GO" id="GO:0004190">
    <property type="term" value="F:aspartic-type endopeptidase activity"/>
    <property type="evidence" value="ECO:0007669"/>
    <property type="project" value="InterPro"/>
</dbReference>
<evidence type="ECO:0000313" key="4">
    <source>
        <dbReference type="Proteomes" id="UP000179769"/>
    </source>
</evidence>
<dbReference type="InterPro" id="IPR000045">
    <property type="entry name" value="Prepilin_IV_endopep_pep"/>
</dbReference>
<keyword evidence="4" id="KW-1185">Reference proteome</keyword>
<dbReference type="Gene3D" id="1.20.120.1220">
    <property type="match status" value="1"/>
</dbReference>
<dbReference type="Pfam" id="PF01478">
    <property type="entry name" value="Peptidase_A24"/>
    <property type="match status" value="1"/>
</dbReference>
<feature type="transmembrane region" description="Helical" evidence="1">
    <location>
        <begin position="76"/>
        <end position="100"/>
    </location>
</feature>
<protein>
    <recommendedName>
        <fullName evidence="2">Prepilin type IV endopeptidase peptidase domain-containing protein</fullName>
    </recommendedName>
</protein>
<gene>
    <name evidence="3" type="ORF">BBK14_33670</name>
</gene>
<sequence length="170" mass="17084">MLTIGTAGAGIGAVVTLHGWTAASPALLVATLAGLWLAIVDLRVHRLPAAQVYAATSATAALFVVSALACGNLGQIANAAAGAAALWTLYWVVALTGGMARGDVRLAGLLGAVGGWHGPLSWYVAALLPFLVHAAAGLLLRVTKLRRRGQPLPFGPAMLAGMLAAVGFAS</sequence>
<dbReference type="AlphaFoldDB" id="A0A1S1QID8"/>
<evidence type="ECO:0000256" key="1">
    <source>
        <dbReference type="SAM" id="Phobius"/>
    </source>
</evidence>
<comment type="caution">
    <text evidence="3">The sequence shown here is derived from an EMBL/GenBank/DDBJ whole genome shotgun (WGS) entry which is preliminary data.</text>
</comment>
<feature type="transmembrane region" description="Helical" evidence="1">
    <location>
        <begin position="152"/>
        <end position="169"/>
    </location>
</feature>
<dbReference type="Proteomes" id="UP000179769">
    <property type="component" value="Unassembled WGS sequence"/>
</dbReference>
<feature type="transmembrane region" description="Helical" evidence="1">
    <location>
        <begin position="120"/>
        <end position="140"/>
    </location>
</feature>
<keyword evidence="1" id="KW-1133">Transmembrane helix</keyword>